<keyword evidence="4" id="KW-0378">Hydrolase</keyword>
<evidence type="ECO:0000256" key="7">
    <source>
        <dbReference type="SAM" id="SignalP"/>
    </source>
</evidence>
<reference evidence="8 9" key="1">
    <citation type="submission" date="2024-01" db="EMBL/GenBank/DDBJ databases">
        <title>Novel species of the genus Luteimonas isolated from rivers.</title>
        <authorList>
            <person name="Lu H."/>
        </authorList>
    </citation>
    <scope>NUCLEOTIDE SEQUENCE [LARGE SCALE GENOMIC DNA]</scope>
    <source>
        <strain evidence="8 9">FXH3W</strain>
    </source>
</reference>
<keyword evidence="2" id="KW-0479">Metal-binding</keyword>
<dbReference type="InterPro" id="IPR003154">
    <property type="entry name" value="S1/P1nuclease"/>
</dbReference>
<dbReference type="PANTHER" id="PTHR33146:SF26">
    <property type="entry name" value="ENDONUCLEASE 4"/>
    <property type="match status" value="1"/>
</dbReference>
<dbReference type="EMBL" id="JAZHBO010000001">
    <property type="protein sequence ID" value="MEF2155503.1"/>
    <property type="molecule type" value="Genomic_DNA"/>
</dbReference>
<dbReference type="PANTHER" id="PTHR33146">
    <property type="entry name" value="ENDONUCLEASE 4"/>
    <property type="match status" value="1"/>
</dbReference>
<evidence type="ECO:0000256" key="2">
    <source>
        <dbReference type="ARBA" id="ARBA00022723"/>
    </source>
</evidence>
<keyword evidence="1" id="KW-0540">Nuclease</keyword>
<feature type="chain" id="PRO_5047417023" evidence="7">
    <location>
        <begin position="24"/>
        <end position="264"/>
    </location>
</feature>
<protein>
    <submittedName>
        <fullName evidence="8">S1/P1 nuclease</fullName>
    </submittedName>
</protein>
<keyword evidence="9" id="KW-1185">Reference proteome</keyword>
<dbReference type="SUPFAM" id="SSF48537">
    <property type="entry name" value="Phospholipase C/P1 nuclease"/>
    <property type="match status" value="1"/>
</dbReference>
<keyword evidence="5" id="KW-1015">Disulfide bond</keyword>
<evidence type="ECO:0000256" key="1">
    <source>
        <dbReference type="ARBA" id="ARBA00022722"/>
    </source>
</evidence>
<sequence length="264" mass="29105">MRRILTVMLISMALLPSSGWAWGKQGHRLVAVLAQEQLTPQALGQVRALLAGESDPNLGAIANWADELRDSDPQRFRATSAWHYINMGEDGCVYLPKSRCADGQCIVSALTSQAALLADPSQSLATRRDALKFVVHLTGDAHQPLHAGYAHDKGGNTVQLQFNGKGTNLHRVWDSDMLYDRHLNDAAYLDVLRPLLKTTPTLPVEHRNSASMVVAACNIDLKPALYPRGAQLERSYIEQWRPVAEQQIVSASKELAEILNAILR</sequence>
<evidence type="ECO:0000256" key="3">
    <source>
        <dbReference type="ARBA" id="ARBA00022759"/>
    </source>
</evidence>
<dbReference type="Proteomes" id="UP001356170">
    <property type="component" value="Unassembled WGS sequence"/>
</dbReference>
<gene>
    <name evidence="8" type="ORF">V3390_04555</name>
</gene>
<evidence type="ECO:0000313" key="8">
    <source>
        <dbReference type="EMBL" id="MEF2155503.1"/>
    </source>
</evidence>
<dbReference type="Pfam" id="PF02265">
    <property type="entry name" value="S1-P1_nuclease"/>
    <property type="match status" value="1"/>
</dbReference>
<name>A0ABU7UZ23_9GAMM</name>
<organism evidence="8 9">
    <name type="scientific">Aquilutibacter rugosus</name>
    <dbReference type="NCBI Taxonomy" id="3115820"/>
    <lineage>
        <taxon>Bacteria</taxon>
        <taxon>Pseudomonadati</taxon>
        <taxon>Pseudomonadota</taxon>
        <taxon>Gammaproteobacteria</taxon>
        <taxon>Lysobacterales</taxon>
        <taxon>Lysobacteraceae</taxon>
        <taxon>Aquilutibacter</taxon>
    </lineage>
</organism>
<keyword evidence="3" id="KW-0255">Endonuclease</keyword>
<dbReference type="InterPro" id="IPR008947">
    <property type="entry name" value="PLipase_C/P1_nuclease_dom_sf"/>
</dbReference>
<keyword evidence="6" id="KW-0325">Glycoprotein</keyword>
<keyword evidence="7" id="KW-0732">Signal</keyword>
<accession>A0ABU7UZ23</accession>
<dbReference type="RefSeq" id="WP_331703535.1">
    <property type="nucleotide sequence ID" value="NZ_JAZHBO010000001.1"/>
</dbReference>
<feature type="signal peptide" evidence="7">
    <location>
        <begin position="1"/>
        <end position="23"/>
    </location>
</feature>
<evidence type="ECO:0000256" key="6">
    <source>
        <dbReference type="ARBA" id="ARBA00023180"/>
    </source>
</evidence>
<dbReference type="Gene3D" id="1.10.575.10">
    <property type="entry name" value="P1 Nuclease"/>
    <property type="match status" value="1"/>
</dbReference>
<comment type="caution">
    <text evidence="8">The sequence shown here is derived from an EMBL/GenBank/DDBJ whole genome shotgun (WGS) entry which is preliminary data.</text>
</comment>
<evidence type="ECO:0000313" key="9">
    <source>
        <dbReference type="Proteomes" id="UP001356170"/>
    </source>
</evidence>
<proteinExistence type="predicted"/>
<evidence type="ECO:0000256" key="5">
    <source>
        <dbReference type="ARBA" id="ARBA00023157"/>
    </source>
</evidence>
<evidence type="ECO:0000256" key="4">
    <source>
        <dbReference type="ARBA" id="ARBA00022801"/>
    </source>
</evidence>
<dbReference type="CDD" id="cd11010">
    <property type="entry name" value="S1-P1_nuclease"/>
    <property type="match status" value="1"/>
</dbReference>